<dbReference type="PANTHER" id="PTHR31973:SF187">
    <property type="entry name" value="MUTATOR TRANSPOSASE MUDRA PROTEIN"/>
    <property type="match status" value="1"/>
</dbReference>
<dbReference type="AlphaFoldDB" id="A0A0A9E872"/>
<accession>A0A0A9E872</accession>
<dbReference type="EMBL" id="GBRH01202662">
    <property type="protein sequence ID" value="JAD95233.1"/>
    <property type="molecule type" value="Transcribed_RNA"/>
</dbReference>
<name>A0A0A9E872_ARUDO</name>
<organism evidence="1">
    <name type="scientific">Arundo donax</name>
    <name type="common">Giant reed</name>
    <name type="synonym">Donax arundinaceus</name>
    <dbReference type="NCBI Taxonomy" id="35708"/>
    <lineage>
        <taxon>Eukaryota</taxon>
        <taxon>Viridiplantae</taxon>
        <taxon>Streptophyta</taxon>
        <taxon>Embryophyta</taxon>
        <taxon>Tracheophyta</taxon>
        <taxon>Spermatophyta</taxon>
        <taxon>Magnoliopsida</taxon>
        <taxon>Liliopsida</taxon>
        <taxon>Poales</taxon>
        <taxon>Poaceae</taxon>
        <taxon>PACMAD clade</taxon>
        <taxon>Arundinoideae</taxon>
        <taxon>Arundineae</taxon>
        <taxon>Arundo</taxon>
    </lineage>
</organism>
<reference evidence="1" key="1">
    <citation type="submission" date="2014-09" db="EMBL/GenBank/DDBJ databases">
        <authorList>
            <person name="Magalhaes I.L.F."/>
            <person name="Oliveira U."/>
            <person name="Santos F.R."/>
            <person name="Vidigal T.H.D.A."/>
            <person name="Brescovit A.D."/>
            <person name="Santos A.J."/>
        </authorList>
    </citation>
    <scope>NUCLEOTIDE SEQUENCE</scope>
    <source>
        <tissue evidence="1">Shoot tissue taken approximately 20 cm above the soil surface</tissue>
    </source>
</reference>
<proteinExistence type="predicted"/>
<reference evidence="1" key="2">
    <citation type="journal article" date="2015" name="Data Brief">
        <title>Shoot transcriptome of the giant reed, Arundo donax.</title>
        <authorList>
            <person name="Barrero R.A."/>
            <person name="Guerrero F.D."/>
            <person name="Moolhuijzen P."/>
            <person name="Goolsby J.A."/>
            <person name="Tidwell J."/>
            <person name="Bellgard S.E."/>
            <person name="Bellgard M.I."/>
        </authorList>
    </citation>
    <scope>NUCLEOTIDE SEQUENCE</scope>
    <source>
        <tissue evidence="1">Shoot tissue taken approximately 20 cm above the soil surface</tissue>
    </source>
</reference>
<dbReference type="PANTHER" id="PTHR31973">
    <property type="entry name" value="POLYPROTEIN, PUTATIVE-RELATED"/>
    <property type="match status" value="1"/>
</dbReference>
<sequence>MMHMWKNLTKKYHGDVIDKNLWPAARAFEEDVYDWHMSQIQEANPQVISWLRTNHPFLWARCKFNGICKVDYINNNISESFNNKINSCKGLPIVELVDKLRQLIIEKLELRRRAAENFEGKIIPCVMKDLVAKSRGINGYRISQISAGSAEVSGGTSDGIAWRHAVELDIRECTCNK</sequence>
<protein>
    <submittedName>
        <fullName evidence="1">Uncharacterized protein</fullName>
    </submittedName>
</protein>
<evidence type="ECO:0000313" key="1">
    <source>
        <dbReference type="EMBL" id="JAD95233.1"/>
    </source>
</evidence>